<keyword evidence="1" id="KW-0145">Chemotaxis</keyword>
<evidence type="ECO:0000313" key="4">
    <source>
        <dbReference type="Proteomes" id="UP000006866"/>
    </source>
</evidence>
<dbReference type="PANTHER" id="PTHR39452">
    <property type="entry name" value="CHEY-P PHOSPHATASE CHEX"/>
    <property type="match status" value="1"/>
</dbReference>
<reference evidence="3 4" key="2">
    <citation type="journal article" date="2011" name="Stand. Genomic Sci.">
        <title>Complete genome sequence of the extremely halophilic Halanaerobium praevalens type strain (GSL).</title>
        <authorList>
            <person name="Ivanova N."/>
            <person name="Sikorski J."/>
            <person name="Chertkov O."/>
            <person name="Nolan M."/>
            <person name="Lucas S."/>
            <person name="Hammon N."/>
            <person name="Deshpande S."/>
            <person name="Cheng J.F."/>
            <person name="Tapia R."/>
            <person name="Han C."/>
            <person name="Goodwin L."/>
            <person name="Pitluck S."/>
            <person name="Huntemann M."/>
            <person name="Liolios K."/>
            <person name="Pagani I."/>
            <person name="Mavromatis K."/>
            <person name="Ovchinikova G."/>
            <person name="Pati A."/>
            <person name="Chen A."/>
            <person name="Palaniappan K."/>
            <person name="Land M."/>
            <person name="Hauser L."/>
            <person name="Brambilla E.M."/>
            <person name="Kannan K.P."/>
            <person name="Rohde M."/>
            <person name="Tindall B.J."/>
            <person name="Goker M."/>
            <person name="Detter J.C."/>
            <person name="Woyke T."/>
            <person name="Bristow J."/>
            <person name="Eisen J.A."/>
            <person name="Markowitz V."/>
            <person name="Hugenholtz P."/>
            <person name="Kyrpides N.C."/>
            <person name="Klenk H.P."/>
            <person name="Lapidus A."/>
        </authorList>
    </citation>
    <scope>NUCLEOTIDE SEQUENCE [LARGE SCALE GENOMIC DNA]</scope>
    <source>
        <strain evidence="4">ATCC 33744 / DSM 2228 / GSL</strain>
    </source>
</reference>
<dbReference type="InterPro" id="IPR028976">
    <property type="entry name" value="CheC-like_sf"/>
</dbReference>
<evidence type="ECO:0000256" key="1">
    <source>
        <dbReference type="ARBA" id="ARBA00022500"/>
    </source>
</evidence>
<dbReference type="Gene3D" id="3.40.1550.10">
    <property type="entry name" value="CheC-like"/>
    <property type="match status" value="1"/>
</dbReference>
<dbReference type="RefSeq" id="WP_014552423.1">
    <property type="nucleotide sequence ID" value="NC_017455.1"/>
</dbReference>
<evidence type="ECO:0000259" key="2">
    <source>
        <dbReference type="Pfam" id="PF13690"/>
    </source>
</evidence>
<dbReference type="STRING" id="572479.Hprae_0232"/>
<dbReference type="InterPro" id="IPR038756">
    <property type="entry name" value="CheX-like"/>
</dbReference>
<sequence length="152" mass="16825">MKAEYINPFIASVNNIFPQLGFEKISKKNVSIKKNNVERSGILMMLGIVGDIEGNIAYYLNFDDAKKIAGQMMMQEDLDELNSMAKSALSELSNMLTANASINLSQNDIDVDITAPSTLFGESFILDMNTNSFISIEMNVDDMVIDINIAIK</sequence>
<dbReference type="KEGG" id="hpk:Hprae_0232"/>
<dbReference type="HOGENOM" id="CLU_116290_1_1_9"/>
<reference evidence="4" key="1">
    <citation type="submission" date="2010-10" db="EMBL/GenBank/DDBJ databases">
        <title>The complete genome of Halanaerobium praevalens DSM 2228.</title>
        <authorList>
            <consortium name="US DOE Joint Genome Institute (JGI-PGF)"/>
            <person name="Lucas S."/>
            <person name="Copeland A."/>
            <person name="Lapidus A."/>
            <person name="Glavina del Rio T."/>
            <person name="Dalin E."/>
            <person name="Tice H."/>
            <person name="Bruce D."/>
            <person name="Goodwin L."/>
            <person name="Pitluck S."/>
            <person name="Kyrpides N."/>
            <person name="Mavromatis K."/>
            <person name="Ivanova N."/>
            <person name="Ovchinnikova G."/>
            <person name="Chertkov O."/>
            <person name="Detter J.C."/>
            <person name="Han C."/>
            <person name="Larimer F."/>
            <person name="Land M."/>
            <person name="Hauser L."/>
            <person name="Markowitz V."/>
            <person name="Cheng J.-F."/>
            <person name="Hugenholtz P."/>
            <person name="Woyke T."/>
            <person name="Wu D."/>
            <person name="Tindall B."/>
            <person name="Pomrenke H.G."/>
            <person name="Brambilla E."/>
            <person name="Klenk H.-P."/>
            <person name="Eisen J.A."/>
        </authorList>
    </citation>
    <scope>NUCLEOTIDE SEQUENCE [LARGE SCALE GENOMIC DNA]</scope>
    <source>
        <strain evidence="4">ATCC 33744 / DSM 2228 / GSL</strain>
    </source>
</reference>
<feature type="domain" description="Chemotaxis phosphatase CheX-like" evidence="2">
    <location>
        <begin position="44"/>
        <end position="132"/>
    </location>
</feature>
<dbReference type="EMBL" id="CP002175">
    <property type="protein sequence ID" value="ADO76389.1"/>
    <property type="molecule type" value="Genomic_DNA"/>
</dbReference>
<dbReference type="AlphaFoldDB" id="E3DMR5"/>
<dbReference type="Proteomes" id="UP000006866">
    <property type="component" value="Chromosome"/>
</dbReference>
<dbReference type="InterPro" id="IPR028051">
    <property type="entry name" value="CheX-like_dom"/>
</dbReference>
<dbReference type="Pfam" id="PF13690">
    <property type="entry name" value="CheX"/>
    <property type="match status" value="1"/>
</dbReference>
<accession>E3DMR5</accession>
<dbReference type="GO" id="GO:0006935">
    <property type="term" value="P:chemotaxis"/>
    <property type="evidence" value="ECO:0007669"/>
    <property type="project" value="UniProtKB-KW"/>
</dbReference>
<proteinExistence type="predicted"/>
<organism evidence="3 4">
    <name type="scientific">Halanaerobium praevalens (strain ATCC 33744 / DSM 2228 / GSL)</name>
    <dbReference type="NCBI Taxonomy" id="572479"/>
    <lineage>
        <taxon>Bacteria</taxon>
        <taxon>Bacillati</taxon>
        <taxon>Bacillota</taxon>
        <taxon>Clostridia</taxon>
        <taxon>Halanaerobiales</taxon>
        <taxon>Halanaerobiaceae</taxon>
        <taxon>Halanaerobium</taxon>
    </lineage>
</organism>
<dbReference type="CDD" id="cd17906">
    <property type="entry name" value="CheX"/>
    <property type="match status" value="1"/>
</dbReference>
<dbReference type="eggNOG" id="COG1406">
    <property type="taxonomic scope" value="Bacteria"/>
</dbReference>
<keyword evidence="4" id="KW-1185">Reference proteome</keyword>
<protein>
    <submittedName>
        <fullName evidence="3">CheC domain protein</fullName>
    </submittedName>
</protein>
<evidence type="ECO:0000313" key="3">
    <source>
        <dbReference type="EMBL" id="ADO76389.1"/>
    </source>
</evidence>
<dbReference type="SUPFAM" id="SSF103039">
    <property type="entry name" value="CheC-like"/>
    <property type="match status" value="1"/>
</dbReference>
<dbReference type="PANTHER" id="PTHR39452:SF1">
    <property type="entry name" value="CHEY-P PHOSPHATASE CHEX"/>
    <property type="match status" value="1"/>
</dbReference>
<dbReference type="OrthoDB" id="9788100at2"/>
<gene>
    <name evidence="3" type="ordered locus">Hprae_0232</name>
</gene>
<dbReference type="PATRIC" id="fig|572479.3.peg.234"/>
<name>E3DMR5_HALPG</name>